<keyword evidence="2" id="KW-1185">Reference proteome</keyword>
<dbReference type="RefSeq" id="WP_265262815.1">
    <property type="nucleotide sequence ID" value="NZ_JAIHOM010000008.1"/>
</dbReference>
<dbReference type="EMBL" id="JAIHOM010000008">
    <property type="protein sequence ID" value="MCW6035150.1"/>
    <property type="molecule type" value="Genomic_DNA"/>
</dbReference>
<dbReference type="Proteomes" id="UP001526426">
    <property type="component" value="Unassembled WGS sequence"/>
</dbReference>
<proteinExistence type="predicted"/>
<evidence type="ECO:0000313" key="2">
    <source>
        <dbReference type="Proteomes" id="UP001526426"/>
    </source>
</evidence>
<comment type="caution">
    <text evidence="1">The sequence shown here is derived from an EMBL/GenBank/DDBJ whole genome shotgun (WGS) entry which is preliminary data.</text>
</comment>
<name>A0ABT3L0W5_9CYAN</name>
<evidence type="ECO:0000313" key="1">
    <source>
        <dbReference type="EMBL" id="MCW6035150.1"/>
    </source>
</evidence>
<sequence>MYHLDVTTRIRSSSKANAYLKVLVDKRVFARMVDGYLFAAAYAMKQNLERVSLVGGGRHEIIVFGSIDRDVRLALEAGVYALCKQNGQSEPRDSQELAERVMEYAEAGLRVLQKRWEGKIGSQIQNDIVKLLQVVTIT</sequence>
<protein>
    <submittedName>
        <fullName evidence="1">Uncharacterized protein</fullName>
    </submittedName>
</protein>
<accession>A0ABT3L0W5</accession>
<organism evidence="1 2">
    <name type="scientific">Spirulina subsalsa FACHB-351</name>
    <dbReference type="NCBI Taxonomy" id="234711"/>
    <lineage>
        <taxon>Bacteria</taxon>
        <taxon>Bacillati</taxon>
        <taxon>Cyanobacteriota</taxon>
        <taxon>Cyanophyceae</taxon>
        <taxon>Spirulinales</taxon>
        <taxon>Spirulinaceae</taxon>
        <taxon>Spirulina</taxon>
    </lineage>
</organism>
<gene>
    <name evidence="1" type="ORF">K4A83_02530</name>
</gene>
<reference evidence="1 2" key="1">
    <citation type="submission" date="2021-08" db="EMBL/GenBank/DDBJ databases">
        <title>Draft genome sequence of Spirulina subsalsa with high tolerance to salinity and hype-accumulation of phycocyanin.</title>
        <authorList>
            <person name="Pei H."/>
            <person name="Jiang L."/>
        </authorList>
    </citation>
    <scope>NUCLEOTIDE SEQUENCE [LARGE SCALE GENOMIC DNA]</scope>
    <source>
        <strain evidence="1 2">FACHB-351</strain>
    </source>
</reference>